<feature type="transmembrane region" description="Helical" evidence="7">
    <location>
        <begin position="142"/>
        <end position="162"/>
    </location>
</feature>
<organism evidence="9">
    <name type="scientific">bioreactor metagenome</name>
    <dbReference type="NCBI Taxonomy" id="1076179"/>
    <lineage>
        <taxon>unclassified sequences</taxon>
        <taxon>metagenomes</taxon>
        <taxon>ecological metagenomes</taxon>
    </lineage>
</organism>
<dbReference type="Pfam" id="PF03600">
    <property type="entry name" value="CitMHS"/>
    <property type="match status" value="1"/>
</dbReference>
<keyword evidence="5 7" id="KW-1133">Transmembrane helix</keyword>
<keyword evidence="6 7" id="KW-0472">Membrane</keyword>
<gene>
    <name evidence="9" type="primary">ybiR_8</name>
    <name evidence="9" type="ORF">SDC9_100369</name>
</gene>
<dbReference type="EMBL" id="VSSQ01014412">
    <property type="protein sequence ID" value="MPM53601.1"/>
    <property type="molecule type" value="Genomic_DNA"/>
</dbReference>
<evidence type="ECO:0000256" key="7">
    <source>
        <dbReference type="SAM" id="Phobius"/>
    </source>
</evidence>
<protein>
    <submittedName>
        <fullName evidence="9">Inner membrane protein YbiR</fullName>
    </submittedName>
</protein>
<evidence type="ECO:0000256" key="1">
    <source>
        <dbReference type="ARBA" id="ARBA00004651"/>
    </source>
</evidence>
<feature type="transmembrane region" description="Helical" evidence="7">
    <location>
        <begin position="209"/>
        <end position="232"/>
    </location>
</feature>
<comment type="caution">
    <text evidence="9">The sequence shown here is derived from an EMBL/GenBank/DDBJ whole genome shotgun (WGS) entry which is preliminary data.</text>
</comment>
<proteinExistence type="predicted"/>
<comment type="subcellular location">
    <subcellularLocation>
        <location evidence="1">Cell membrane</location>
        <topology evidence="1">Multi-pass membrane protein</topology>
    </subcellularLocation>
</comment>
<dbReference type="AlphaFoldDB" id="A0A645AMU6"/>
<keyword evidence="2" id="KW-0813">Transport</keyword>
<evidence type="ECO:0000256" key="6">
    <source>
        <dbReference type="ARBA" id="ARBA00023136"/>
    </source>
</evidence>
<evidence type="ECO:0000256" key="4">
    <source>
        <dbReference type="ARBA" id="ARBA00022692"/>
    </source>
</evidence>
<dbReference type="GO" id="GO:0005886">
    <property type="term" value="C:plasma membrane"/>
    <property type="evidence" value="ECO:0007669"/>
    <property type="project" value="UniProtKB-SubCell"/>
</dbReference>
<accession>A0A645AMU6</accession>
<evidence type="ECO:0000313" key="9">
    <source>
        <dbReference type="EMBL" id="MPM53601.1"/>
    </source>
</evidence>
<sequence>MLTFVPLAIGSLGSIQQSPYILITIILQTVAANLGSMLTPIGNPQNLFLFGLSQWSVLYFVQLMLPATVFSAFLLFFALHRIPKSKLIMSHSIDTQVDKKGIIVYLGLFVLTLAAVVHWVEPVIVLLLLVLILAFYGNKNLFGADFGLLLTFLALFVLVGNLGRINQVHTLLAKVVGGREKIVAILLSQIISNVPAAILLSTYTTSFEVLTLGVNLGGLGTLIASMASIISFKQYSKTKNAQPWRYLLVFTVVNIVFLAVLYVLT</sequence>
<evidence type="ECO:0000256" key="2">
    <source>
        <dbReference type="ARBA" id="ARBA00022448"/>
    </source>
</evidence>
<feature type="transmembrane region" description="Helical" evidence="7">
    <location>
        <begin position="20"/>
        <end position="39"/>
    </location>
</feature>
<feature type="domain" description="Citrate transporter-like" evidence="8">
    <location>
        <begin position="5"/>
        <end position="201"/>
    </location>
</feature>
<feature type="transmembrane region" description="Helical" evidence="7">
    <location>
        <begin position="182"/>
        <end position="203"/>
    </location>
</feature>
<feature type="transmembrane region" description="Helical" evidence="7">
    <location>
        <begin position="59"/>
        <end position="82"/>
    </location>
</feature>
<keyword evidence="3" id="KW-1003">Cell membrane</keyword>
<dbReference type="PANTHER" id="PTHR43302:SF5">
    <property type="entry name" value="TRANSPORTER ARSB-RELATED"/>
    <property type="match status" value="1"/>
</dbReference>
<keyword evidence="4 7" id="KW-0812">Transmembrane</keyword>
<evidence type="ECO:0000256" key="3">
    <source>
        <dbReference type="ARBA" id="ARBA00022475"/>
    </source>
</evidence>
<evidence type="ECO:0000259" key="8">
    <source>
        <dbReference type="Pfam" id="PF03600"/>
    </source>
</evidence>
<dbReference type="GO" id="GO:0055085">
    <property type="term" value="P:transmembrane transport"/>
    <property type="evidence" value="ECO:0007669"/>
    <property type="project" value="InterPro"/>
</dbReference>
<dbReference type="InterPro" id="IPR004680">
    <property type="entry name" value="Cit_transptr-like_dom"/>
</dbReference>
<evidence type="ECO:0000256" key="5">
    <source>
        <dbReference type="ARBA" id="ARBA00022989"/>
    </source>
</evidence>
<name>A0A645AMU6_9ZZZZ</name>
<feature type="transmembrane region" description="Helical" evidence="7">
    <location>
        <begin position="244"/>
        <end position="264"/>
    </location>
</feature>
<reference evidence="9" key="1">
    <citation type="submission" date="2019-08" db="EMBL/GenBank/DDBJ databases">
        <authorList>
            <person name="Kucharzyk K."/>
            <person name="Murdoch R.W."/>
            <person name="Higgins S."/>
            <person name="Loffler F."/>
        </authorList>
    </citation>
    <scope>NUCLEOTIDE SEQUENCE</scope>
</reference>
<feature type="transmembrane region" description="Helical" evidence="7">
    <location>
        <begin position="103"/>
        <end position="136"/>
    </location>
</feature>
<dbReference type="PANTHER" id="PTHR43302">
    <property type="entry name" value="TRANSPORTER ARSB-RELATED"/>
    <property type="match status" value="1"/>
</dbReference>